<dbReference type="Proteomes" id="UP000701853">
    <property type="component" value="Chromosome 11"/>
</dbReference>
<dbReference type="AlphaFoldDB" id="A0A8J5XWY8"/>
<feature type="region of interest" description="Disordered" evidence="1">
    <location>
        <begin position="1"/>
        <end position="29"/>
    </location>
</feature>
<feature type="compositionally biased region" description="Low complexity" evidence="1">
    <location>
        <begin position="1"/>
        <end position="18"/>
    </location>
</feature>
<dbReference type="PANTHER" id="PTHR31903">
    <property type="entry name" value="F12F1.11-RELATED"/>
    <property type="match status" value="1"/>
</dbReference>
<gene>
    <name evidence="2" type="ORF">CXB51_027397</name>
</gene>
<accession>A0A8J5XWY8</accession>
<evidence type="ECO:0000313" key="3">
    <source>
        <dbReference type="Proteomes" id="UP000701853"/>
    </source>
</evidence>
<sequence length="219" mass="25336">MFKQSTQVNHQQQTQKNQTRPDHRIHPPNKIFPTTMKKLYNKEKVHPSPPSPTVRDHLSLLPATLLSLVTALSFQDKEVLAYLISCCNTNSSSGFSTVTMVYDNKKEHDPRFECKCLRCYMCFWGRWDKSPNRELIHEVIEAYEEVLLKKQAKKKKKKKKGRRKRVAIAEKGSAKVNKYVKKNCQSGDDEIIREVESEKGAIRKMARFIGDSIWGVLSL</sequence>
<dbReference type="PANTHER" id="PTHR31903:SF12">
    <property type="match status" value="1"/>
</dbReference>
<evidence type="ECO:0000256" key="1">
    <source>
        <dbReference type="SAM" id="MobiDB-lite"/>
    </source>
</evidence>
<dbReference type="OrthoDB" id="1937859at2759"/>
<evidence type="ECO:0000313" key="2">
    <source>
        <dbReference type="EMBL" id="KAG8477971.1"/>
    </source>
</evidence>
<protein>
    <submittedName>
        <fullName evidence="2">Uncharacterized protein</fullName>
    </submittedName>
</protein>
<comment type="caution">
    <text evidence="2">The sequence shown here is derived from an EMBL/GenBank/DDBJ whole genome shotgun (WGS) entry which is preliminary data.</text>
</comment>
<reference evidence="2 3" key="1">
    <citation type="journal article" date="2021" name="bioRxiv">
        <title>The Gossypium anomalum genome as a resource for cotton improvement and evolutionary analysis of hybrid incompatibility.</title>
        <authorList>
            <person name="Grover C.E."/>
            <person name="Yuan D."/>
            <person name="Arick M.A."/>
            <person name="Miller E.R."/>
            <person name="Hu G."/>
            <person name="Peterson D.G."/>
            <person name="Wendel J.F."/>
            <person name="Udall J.A."/>
        </authorList>
    </citation>
    <scope>NUCLEOTIDE SEQUENCE [LARGE SCALE GENOMIC DNA]</scope>
    <source>
        <strain evidence="2">JFW-Udall</strain>
        <tissue evidence="2">Leaf</tissue>
    </source>
</reference>
<dbReference type="EMBL" id="JAHUZN010000011">
    <property type="protein sequence ID" value="KAG8477971.1"/>
    <property type="molecule type" value="Genomic_DNA"/>
</dbReference>
<name>A0A8J5XWY8_9ROSI</name>
<proteinExistence type="predicted"/>
<organism evidence="2 3">
    <name type="scientific">Gossypium anomalum</name>
    <dbReference type="NCBI Taxonomy" id="47600"/>
    <lineage>
        <taxon>Eukaryota</taxon>
        <taxon>Viridiplantae</taxon>
        <taxon>Streptophyta</taxon>
        <taxon>Embryophyta</taxon>
        <taxon>Tracheophyta</taxon>
        <taxon>Spermatophyta</taxon>
        <taxon>Magnoliopsida</taxon>
        <taxon>eudicotyledons</taxon>
        <taxon>Gunneridae</taxon>
        <taxon>Pentapetalae</taxon>
        <taxon>rosids</taxon>
        <taxon>malvids</taxon>
        <taxon>Malvales</taxon>
        <taxon>Malvaceae</taxon>
        <taxon>Malvoideae</taxon>
        <taxon>Gossypium</taxon>
    </lineage>
</organism>
<keyword evidence="3" id="KW-1185">Reference proteome</keyword>